<comment type="subcellular location">
    <subcellularLocation>
        <location evidence="1">Nucleus</location>
    </subcellularLocation>
</comment>
<evidence type="ECO:0000256" key="5">
    <source>
        <dbReference type="ARBA" id="ARBA00023163"/>
    </source>
</evidence>
<dbReference type="GO" id="GO:0006351">
    <property type="term" value="P:DNA-templated transcription"/>
    <property type="evidence" value="ECO:0007669"/>
    <property type="project" value="InterPro"/>
</dbReference>
<dbReference type="Pfam" id="PF04082">
    <property type="entry name" value="Fungal_trans"/>
    <property type="match status" value="1"/>
</dbReference>
<evidence type="ECO:0000256" key="3">
    <source>
        <dbReference type="ARBA" id="ARBA00023015"/>
    </source>
</evidence>
<evidence type="ECO:0000256" key="7">
    <source>
        <dbReference type="SAM" id="Coils"/>
    </source>
</evidence>
<feature type="domain" description="Zn(2)-C6 fungal-type" evidence="9">
    <location>
        <begin position="64"/>
        <end position="97"/>
    </location>
</feature>
<evidence type="ECO:0000313" key="10">
    <source>
        <dbReference type="EMBL" id="ODQ80380.1"/>
    </source>
</evidence>
<dbReference type="PROSITE" id="PS00463">
    <property type="entry name" value="ZN2_CY6_FUNGAL_1"/>
    <property type="match status" value="1"/>
</dbReference>
<dbReference type="Proteomes" id="UP000094336">
    <property type="component" value="Unassembled WGS sequence"/>
</dbReference>
<name>A0A1E3QRU0_9ASCO</name>
<dbReference type="OrthoDB" id="3163292at2759"/>
<organism evidence="10 11">
    <name type="scientific">Babjeviella inositovora NRRL Y-12698</name>
    <dbReference type="NCBI Taxonomy" id="984486"/>
    <lineage>
        <taxon>Eukaryota</taxon>
        <taxon>Fungi</taxon>
        <taxon>Dikarya</taxon>
        <taxon>Ascomycota</taxon>
        <taxon>Saccharomycotina</taxon>
        <taxon>Pichiomycetes</taxon>
        <taxon>Serinales incertae sedis</taxon>
        <taxon>Babjeviella</taxon>
    </lineage>
</organism>
<gene>
    <name evidence="10" type="ORF">BABINDRAFT_7815</name>
</gene>
<dbReference type="Gene3D" id="4.10.240.10">
    <property type="entry name" value="Zn(2)-C6 fungal-type DNA-binding domain"/>
    <property type="match status" value="1"/>
</dbReference>
<dbReference type="CDD" id="cd00067">
    <property type="entry name" value="GAL4"/>
    <property type="match status" value="1"/>
</dbReference>
<keyword evidence="2" id="KW-0479">Metal-binding</keyword>
<dbReference type="Pfam" id="PF00172">
    <property type="entry name" value="Zn_clus"/>
    <property type="match status" value="1"/>
</dbReference>
<dbReference type="InterPro" id="IPR001138">
    <property type="entry name" value="Zn2Cys6_DnaBD"/>
</dbReference>
<keyword evidence="5" id="KW-0804">Transcription</keyword>
<protein>
    <recommendedName>
        <fullName evidence="9">Zn(2)-C6 fungal-type domain-containing protein</fullName>
    </recommendedName>
</protein>
<keyword evidence="6" id="KW-0539">Nucleus</keyword>
<keyword evidence="3" id="KW-0805">Transcription regulation</keyword>
<dbReference type="GO" id="GO:0000976">
    <property type="term" value="F:transcription cis-regulatory region binding"/>
    <property type="evidence" value="ECO:0007669"/>
    <property type="project" value="TreeGrafter"/>
</dbReference>
<evidence type="ECO:0000256" key="4">
    <source>
        <dbReference type="ARBA" id="ARBA00023125"/>
    </source>
</evidence>
<dbReference type="SUPFAM" id="SSF57701">
    <property type="entry name" value="Zn2/Cys6 DNA-binding domain"/>
    <property type="match status" value="1"/>
</dbReference>
<dbReference type="PANTHER" id="PTHR31845">
    <property type="entry name" value="FINGER DOMAIN PROTEIN, PUTATIVE-RELATED"/>
    <property type="match status" value="1"/>
</dbReference>
<dbReference type="PANTHER" id="PTHR31845:SF6">
    <property type="entry name" value="TRANSCRIPTION FACTOR SEF1-RELATED"/>
    <property type="match status" value="1"/>
</dbReference>
<keyword evidence="4" id="KW-0238">DNA-binding</keyword>
<dbReference type="SMART" id="SM00066">
    <property type="entry name" value="GAL4"/>
    <property type="match status" value="1"/>
</dbReference>
<dbReference type="STRING" id="984486.A0A1E3QRU0"/>
<reference evidence="11" key="1">
    <citation type="submission" date="2016-05" db="EMBL/GenBank/DDBJ databases">
        <title>Comparative genomics of biotechnologically important yeasts.</title>
        <authorList>
            <consortium name="DOE Joint Genome Institute"/>
            <person name="Riley R."/>
            <person name="Haridas S."/>
            <person name="Wolfe K.H."/>
            <person name="Lopes M.R."/>
            <person name="Hittinger C.T."/>
            <person name="Goker M."/>
            <person name="Salamov A."/>
            <person name="Wisecaver J."/>
            <person name="Long T.M."/>
            <person name="Aerts A.L."/>
            <person name="Barry K."/>
            <person name="Choi C."/>
            <person name="Clum A."/>
            <person name="Coughlan A.Y."/>
            <person name="Deshpande S."/>
            <person name="Douglass A.P."/>
            <person name="Hanson S.J."/>
            <person name="Klenk H.-P."/>
            <person name="Labutti K."/>
            <person name="Lapidus A."/>
            <person name="Lindquist E."/>
            <person name="Lipzen A."/>
            <person name="Meier-Kolthoff J.P."/>
            <person name="Ohm R.A."/>
            <person name="Otillar R.P."/>
            <person name="Pangilinan J."/>
            <person name="Peng Y."/>
            <person name="Rokas A."/>
            <person name="Rosa C.A."/>
            <person name="Scheuner C."/>
            <person name="Sibirny A.A."/>
            <person name="Slot J.C."/>
            <person name="Stielow J.B."/>
            <person name="Sun H."/>
            <person name="Kurtzman C.P."/>
            <person name="Blackwell M."/>
            <person name="Grigoriev I.V."/>
            <person name="Jeffries T.W."/>
        </authorList>
    </citation>
    <scope>NUCLEOTIDE SEQUENCE [LARGE SCALE GENOMIC DNA]</scope>
    <source>
        <strain evidence="11">NRRL Y-12698</strain>
    </source>
</reference>
<feature type="coiled-coil region" evidence="7">
    <location>
        <begin position="109"/>
        <end position="136"/>
    </location>
</feature>
<dbReference type="GeneID" id="30150536"/>
<dbReference type="RefSeq" id="XP_018985708.1">
    <property type="nucleotide sequence ID" value="XM_019132683.1"/>
</dbReference>
<feature type="region of interest" description="Disordered" evidence="8">
    <location>
        <begin position="465"/>
        <end position="484"/>
    </location>
</feature>
<dbReference type="CDD" id="cd12148">
    <property type="entry name" value="fungal_TF_MHR"/>
    <property type="match status" value="1"/>
</dbReference>
<dbReference type="AlphaFoldDB" id="A0A1E3QRU0"/>
<accession>A0A1E3QRU0</accession>
<keyword evidence="11" id="KW-1185">Reference proteome</keyword>
<dbReference type="GO" id="GO:0000981">
    <property type="term" value="F:DNA-binding transcription factor activity, RNA polymerase II-specific"/>
    <property type="evidence" value="ECO:0007669"/>
    <property type="project" value="InterPro"/>
</dbReference>
<dbReference type="GO" id="GO:0005634">
    <property type="term" value="C:nucleus"/>
    <property type="evidence" value="ECO:0007669"/>
    <property type="project" value="UniProtKB-SubCell"/>
</dbReference>
<keyword evidence="7" id="KW-0175">Coiled coil</keyword>
<evidence type="ECO:0000256" key="2">
    <source>
        <dbReference type="ARBA" id="ARBA00022723"/>
    </source>
</evidence>
<evidence type="ECO:0000313" key="11">
    <source>
        <dbReference type="Proteomes" id="UP000094336"/>
    </source>
</evidence>
<dbReference type="InterPro" id="IPR051089">
    <property type="entry name" value="prtT"/>
</dbReference>
<sequence length="882" mass="99808">MNNMMAKKIHSPTQYKPILPQIPIQLPSPIASFPSDSPSPFVSAKSRAKPGPARNDAGAYQLKSCTRCRQHKTKCNALQRAPLPCLACLKKHVACELDERAPPQRSNAMKSLKSEITNLQRGIRVLENQNLAMERMLRGSDEERQTKRVKHSRVANRSGYINSFASPHAWDVSPKRLSTSAHSISSVTSVPNSDNFPQPPSRGLFCNQAHDCAQDGLPHRKIPTPPITNLPEPIVLQETYLNYETYQLYDTSLSRAQVSRYFFIFQTQFLPLFPIINPQKTYLQIHHESPLLFWSIMLVACTSDADPERYIRLSPLVKQLVIENCWYATPRSSFIVQALLLLTTWPMPSHKLLDDVSYRLIGMSKNISMQLGLHRGPFINEFSRGIKGKDVKYRSKTWKGCFINEVCYSSLLGLPSGASEWDYIIDNEGYKEHFKKSLKETGDLDGSKESVESSKVLTVLEPSGEGFEKEKKSSMSLAEEGHQGPVEDPTVLGVFDCTFYFNSILEISKHTFKFTNCLGNSITNSGLINYNERFLNISSFRGVLAALEKRLLPHPGVTYYLQPATPLWEKYVYLQMKYAHLQLYTFAFFPNTSQADQKVYIDRAVQTCLDVAQVVLHIFSGSKMHILMYPIHFRSLVSLTCFVLARVQMFPLLASNMLAPVLSTLRDLYDVLNYSKDTVYHKWRLVDSDSSRTVRVLKSFELAMFVNPKLIVTRPFMISRMKSHLNASLSYEIIWFIHEIRKTHSASDRDSGATSPRAVSQPEFKHPIVDERIETAHIANEKESLLGMYDNDMETFFREYCRLDKNDPIDQRLILHFTGPKALLGASGSSSGDTSGKETPVNGVTSALEAEGLVTLLQGVQWMAERENCVLDNFGLSGEDFT</sequence>
<dbReference type="InterPro" id="IPR007219">
    <property type="entry name" value="XnlR_reg_dom"/>
</dbReference>
<evidence type="ECO:0000256" key="8">
    <source>
        <dbReference type="SAM" id="MobiDB-lite"/>
    </source>
</evidence>
<dbReference type="PROSITE" id="PS50048">
    <property type="entry name" value="ZN2_CY6_FUNGAL_2"/>
    <property type="match status" value="1"/>
</dbReference>
<evidence type="ECO:0000259" key="9">
    <source>
        <dbReference type="PROSITE" id="PS50048"/>
    </source>
</evidence>
<dbReference type="InterPro" id="IPR036864">
    <property type="entry name" value="Zn2-C6_fun-type_DNA-bd_sf"/>
</dbReference>
<dbReference type="GO" id="GO:0008270">
    <property type="term" value="F:zinc ion binding"/>
    <property type="evidence" value="ECO:0007669"/>
    <property type="project" value="InterPro"/>
</dbReference>
<evidence type="ECO:0000256" key="1">
    <source>
        <dbReference type="ARBA" id="ARBA00004123"/>
    </source>
</evidence>
<proteinExistence type="predicted"/>
<evidence type="ECO:0000256" key="6">
    <source>
        <dbReference type="ARBA" id="ARBA00023242"/>
    </source>
</evidence>
<feature type="region of interest" description="Disordered" evidence="8">
    <location>
        <begin position="35"/>
        <end position="56"/>
    </location>
</feature>
<dbReference type="EMBL" id="KV454430">
    <property type="protein sequence ID" value="ODQ80380.1"/>
    <property type="molecule type" value="Genomic_DNA"/>
</dbReference>